<evidence type="ECO:0000313" key="1">
    <source>
        <dbReference type="Proteomes" id="UP000050741"/>
    </source>
</evidence>
<name>A0A183CQ38_GLOPA</name>
<reference evidence="2" key="3">
    <citation type="submission" date="2016-06" db="UniProtKB">
        <authorList>
            <consortium name="WormBaseParasite"/>
        </authorList>
    </citation>
    <scope>IDENTIFICATION</scope>
</reference>
<protein>
    <submittedName>
        <fullName evidence="2">BTB domain-containing protein</fullName>
    </submittedName>
</protein>
<proteinExistence type="predicted"/>
<keyword evidence="1" id="KW-1185">Reference proteome</keyword>
<reference evidence="1" key="1">
    <citation type="submission" date="2013-12" db="EMBL/GenBank/DDBJ databases">
        <authorList>
            <person name="Aslett M."/>
        </authorList>
    </citation>
    <scope>NUCLEOTIDE SEQUENCE [LARGE SCALE GENOMIC DNA]</scope>
    <source>
        <strain evidence="1">Lindley</strain>
    </source>
</reference>
<dbReference type="Proteomes" id="UP000050741">
    <property type="component" value="Unassembled WGS sequence"/>
</dbReference>
<evidence type="ECO:0000313" key="2">
    <source>
        <dbReference type="WBParaSite" id="GPLIN_001499600"/>
    </source>
</evidence>
<sequence length="185" mass="20539">MDFGLNWPKFALMPADMAPADDFPEDLNGIPLANLTNTSLDGKVELLVYCGDRNALFDEIREALRRIVPTDTYTISALSTKALLVHPWMDLCACLIIADTSRLDNSSMESSGKILFVCENSLLSSLTRSNSQREQSTLLKNAFGNKARVACEMLKQFDLHIVDERNISGDLLVRCCKARAHAKLT</sequence>
<dbReference type="WBParaSite" id="GPLIN_001499600">
    <property type="protein sequence ID" value="GPLIN_001499600"/>
    <property type="gene ID" value="GPLIN_001499600"/>
</dbReference>
<accession>A0A183CQ38</accession>
<organism evidence="1 2">
    <name type="scientific">Globodera pallida</name>
    <name type="common">Potato cyst nematode worm</name>
    <name type="synonym">Heterodera pallida</name>
    <dbReference type="NCBI Taxonomy" id="36090"/>
    <lineage>
        <taxon>Eukaryota</taxon>
        <taxon>Metazoa</taxon>
        <taxon>Ecdysozoa</taxon>
        <taxon>Nematoda</taxon>
        <taxon>Chromadorea</taxon>
        <taxon>Rhabditida</taxon>
        <taxon>Tylenchina</taxon>
        <taxon>Tylenchomorpha</taxon>
        <taxon>Tylenchoidea</taxon>
        <taxon>Heteroderidae</taxon>
        <taxon>Heteroderinae</taxon>
        <taxon>Globodera</taxon>
    </lineage>
</organism>
<dbReference type="AlphaFoldDB" id="A0A183CQ38"/>
<reference evidence="1" key="2">
    <citation type="submission" date="2014-05" db="EMBL/GenBank/DDBJ databases">
        <title>The genome and life-stage specific transcriptomes of Globodera pallida elucidate key aspects of plant parasitism by a cyst nematode.</title>
        <authorList>
            <person name="Cotton J.A."/>
            <person name="Lilley C.J."/>
            <person name="Jones L.M."/>
            <person name="Kikuchi T."/>
            <person name="Reid A.J."/>
            <person name="Thorpe P."/>
            <person name="Tsai I.J."/>
            <person name="Beasley H."/>
            <person name="Blok V."/>
            <person name="Cock P.J.A."/>
            <person name="Van den Akker S.E."/>
            <person name="Holroyd N."/>
            <person name="Hunt M."/>
            <person name="Mantelin S."/>
            <person name="Naghra H."/>
            <person name="Pain A."/>
            <person name="Palomares-Rius J.E."/>
            <person name="Zarowiecki M."/>
            <person name="Berriman M."/>
            <person name="Jones J.T."/>
            <person name="Urwin P.E."/>
        </authorList>
    </citation>
    <scope>NUCLEOTIDE SEQUENCE [LARGE SCALE GENOMIC DNA]</scope>
    <source>
        <strain evidence="1">Lindley</strain>
    </source>
</reference>